<accession>A0A9P5YQ25</accession>
<name>A0A9P5YQ25_9AGAR</name>
<organism evidence="2 3">
    <name type="scientific">Pholiota conissans</name>
    <dbReference type="NCBI Taxonomy" id="109636"/>
    <lineage>
        <taxon>Eukaryota</taxon>
        <taxon>Fungi</taxon>
        <taxon>Dikarya</taxon>
        <taxon>Basidiomycota</taxon>
        <taxon>Agaricomycotina</taxon>
        <taxon>Agaricomycetes</taxon>
        <taxon>Agaricomycetidae</taxon>
        <taxon>Agaricales</taxon>
        <taxon>Agaricineae</taxon>
        <taxon>Strophariaceae</taxon>
        <taxon>Pholiota</taxon>
    </lineage>
</organism>
<comment type="caution">
    <text evidence="2">The sequence shown here is derived from an EMBL/GenBank/DDBJ whole genome shotgun (WGS) entry which is preliminary data.</text>
</comment>
<proteinExistence type="predicted"/>
<dbReference type="AlphaFoldDB" id="A0A9P5YQ25"/>
<gene>
    <name evidence="2" type="ORF">BDN70DRAFT_899829</name>
</gene>
<evidence type="ECO:0000256" key="1">
    <source>
        <dbReference type="SAM" id="MobiDB-lite"/>
    </source>
</evidence>
<feature type="compositionally biased region" description="Basic and acidic residues" evidence="1">
    <location>
        <begin position="13"/>
        <end position="25"/>
    </location>
</feature>
<protein>
    <submittedName>
        <fullName evidence="2">Uncharacterized protein</fullName>
    </submittedName>
</protein>
<keyword evidence="3" id="KW-1185">Reference proteome</keyword>
<dbReference type="OrthoDB" id="9451547at2759"/>
<reference evidence="2" key="1">
    <citation type="submission" date="2020-11" db="EMBL/GenBank/DDBJ databases">
        <authorList>
            <consortium name="DOE Joint Genome Institute"/>
            <person name="Ahrendt S."/>
            <person name="Riley R."/>
            <person name="Andreopoulos W."/>
            <person name="Labutti K."/>
            <person name="Pangilinan J."/>
            <person name="Ruiz-Duenas F.J."/>
            <person name="Barrasa J.M."/>
            <person name="Sanchez-Garcia M."/>
            <person name="Camarero S."/>
            <person name="Miyauchi S."/>
            <person name="Serrano A."/>
            <person name="Linde D."/>
            <person name="Babiker R."/>
            <person name="Drula E."/>
            <person name="Ayuso-Fernandez I."/>
            <person name="Pacheco R."/>
            <person name="Padilla G."/>
            <person name="Ferreira P."/>
            <person name="Barriuso J."/>
            <person name="Kellner H."/>
            <person name="Castanera R."/>
            <person name="Alfaro M."/>
            <person name="Ramirez L."/>
            <person name="Pisabarro A.G."/>
            <person name="Kuo A."/>
            <person name="Tritt A."/>
            <person name="Lipzen A."/>
            <person name="He G."/>
            <person name="Yan M."/>
            <person name="Ng V."/>
            <person name="Cullen D."/>
            <person name="Martin F."/>
            <person name="Rosso M.-N."/>
            <person name="Henrissat B."/>
            <person name="Hibbett D."/>
            <person name="Martinez A.T."/>
            <person name="Grigoriev I.V."/>
        </authorList>
    </citation>
    <scope>NUCLEOTIDE SEQUENCE</scope>
    <source>
        <strain evidence="2">CIRM-BRFM 674</strain>
    </source>
</reference>
<dbReference type="EMBL" id="MU155448">
    <property type="protein sequence ID" value="KAF9473374.1"/>
    <property type="molecule type" value="Genomic_DNA"/>
</dbReference>
<feature type="region of interest" description="Disordered" evidence="1">
    <location>
        <begin position="1"/>
        <end position="25"/>
    </location>
</feature>
<evidence type="ECO:0000313" key="3">
    <source>
        <dbReference type="Proteomes" id="UP000807469"/>
    </source>
</evidence>
<sequence>MIDDPSTSPDKCACQDKGRGETEPRKGSEVVVYLRRIEYRSAIPCAHLVIQNAHAARCKIILFDIDSITMAVRIVFSPNACNSPLHFNHVSIRALHGISMDGSVSTSIRMNGRDVGDEWESNGIKYKVGPNFQRLRLALVKATQKYPMPMDSQHPDRDANLQVCVETWLTEEEYQDAKAKRMLAWQDETPSQTPAPPEKLTLDILIKSAQKDCTLSQREPYRQEKYYGSGD</sequence>
<evidence type="ECO:0000313" key="2">
    <source>
        <dbReference type="EMBL" id="KAF9473374.1"/>
    </source>
</evidence>
<dbReference type="Proteomes" id="UP000807469">
    <property type="component" value="Unassembled WGS sequence"/>
</dbReference>